<feature type="region of interest" description="Disordered" evidence="1">
    <location>
        <begin position="1"/>
        <end position="85"/>
    </location>
</feature>
<accession>A0ABU9WXP0</accession>
<organism evidence="2 3">
    <name type="scientific">Sinomonas halotolerans</name>
    <dbReference type="NCBI Taxonomy" id="1644133"/>
    <lineage>
        <taxon>Bacteria</taxon>
        <taxon>Bacillati</taxon>
        <taxon>Actinomycetota</taxon>
        <taxon>Actinomycetes</taxon>
        <taxon>Micrococcales</taxon>
        <taxon>Micrococcaceae</taxon>
        <taxon>Sinomonas</taxon>
    </lineage>
</organism>
<dbReference type="Proteomes" id="UP001422074">
    <property type="component" value="Unassembled WGS sequence"/>
</dbReference>
<reference evidence="2 3" key="1">
    <citation type="submission" date="2024-05" db="EMBL/GenBank/DDBJ databases">
        <title>Sinomonas sp. nov., isolated from a waste landfill.</title>
        <authorList>
            <person name="Zhao Y."/>
        </authorList>
    </citation>
    <scope>NUCLEOTIDE SEQUENCE [LARGE SCALE GENOMIC DNA]</scope>
    <source>
        <strain evidence="2 3">CCTCC AB2014300</strain>
    </source>
</reference>
<sequence>MATNTRTQSAAPAADTTPGLLPDERLLHPGRRAVRRPARDPHDRPVAAGGRTTPAAAPPSSAPRALREPEAEASARVPLGAAVPPVAPPTIVPDVSGDLLGVPDFPALRRGLRRAWEWAVRQVRAAAEIDRRVQARRDEDSAAMLRAGVTPTPFS</sequence>
<keyword evidence="3" id="KW-1185">Reference proteome</keyword>
<evidence type="ECO:0000256" key="1">
    <source>
        <dbReference type="SAM" id="MobiDB-lite"/>
    </source>
</evidence>
<evidence type="ECO:0000313" key="2">
    <source>
        <dbReference type="EMBL" id="MEN2743958.1"/>
    </source>
</evidence>
<feature type="compositionally biased region" description="Low complexity" evidence="1">
    <location>
        <begin position="72"/>
        <end position="84"/>
    </location>
</feature>
<proteinExistence type="predicted"/>
<comment type="caution">
    <text evidence="2">The sequence shown here is derived from an EMBL/GenBank/DDBJ whole genome shotgun (WGS) entry which is preliminary data.</text>
</comment>
<evidence type="ECO:0000313" key="3">
    <source>
        <dbReference type="Proteomes" id="UP001422074"/>
    </source>
</evidence>
<dbReference type="EMBL" id="JBDFRB010000003">
    <property type="protein sequence ID" value="MEN2743958.1"/>
    <property type="molecule type" value="Genomic_DNA"/>
</dbReference>
<gene>
    <name evidence="2" type="ORF">ABCQ75_05325</name>
</gene>
<feature type="compositionally biased region" description="Polar residues" evidence="1">
    <location>
        <begin position="1"/>
        <end position="10"/>
    </location>
</feature>
<protein>
    <submittedName>
        <fullName evidence="2">Uncharacterized protein</fullName>
    </submittedName>
</protein>
<name>A0ABU9WXP0_9MICC</name>
<dbReference type="RefSeq" id="WP_345883617.1">
    <property type="nucleotide sequence ID" value="NZ_JBDFRB010000003.1"/>
</dbReference>